<dbReference type="InterPro" id="IPR012340">
    <property type="entry name" value="NA-bd_OB-fold"/>
</dbReference>
<sequence>MTSIKTNAIVLSSVKYGEADLIVTCFTKEVGLVSFFMRGIRKSKRGKFKSSFFQSLSCLDLDFMHRDQKNLQFLKDAKVAIPYKSLHQNIYKSCIAMFLAEVLKACIREEERNLELYLFIENALIALDEAEKFSNFHLLFLVELTRFLGFYPEMNHQNLAYFNMIEGRFEAEDSSIYTVQNSNVDILERILNQQKTDLFQNLGLNQKKRQDFLDFIIYYYELHLQSFYKPKSKEILEQLF</sequence>
<dbReference type="Pfam" id="PF02565">
    <property type="entry name" value="RecO_C"/>
    <property type="match status" value="1"/>
</dbReference>
<evidence type="ECO:0000256" key="2">
    <source>
        <dbReference type="ARBA" id="ARBA00023172"/>
    </source>
</evidence>
<evidence type="ECO:0000313" key="6">
    <source>
        <dbReference type="EMBL" id="SEA50368.1"/>
    </source>
</evidence>
<dbReference type="GO" id="GO:0006302">
    <property type="term" value="P:double-strand break repair"/>
    <property type="evidence" value="ECO:0007669"/>
    <property type="project" value="TreeGrafter"/>
</dbReference>
<evidence type="ECO:0000313" key="7">
    <source>
        <dbReference type="Proteomes" id="UP000198820"/>
    </source>
</evidence>
<keyword evidence="2 4" id="KW-0233">DNA recombination</keyword>
<dbReference type="Proteomes" id="UP000198820">
    <property type="component" value="Unassembled WGS sequence"/>
</dbReference>
<dbReference type="SUPFAM" id="SSF50249">
    <property type="entry name" value="Nucleic acid-binding proteins"/>
    <property type="match status" value="1"/>
</dbReference>
<dbReference type="GO" id="GO:0043590">
    <property type="term" value="C:bacterial nucleoid"/>
    <property type="evidence" value="ECO:0007669"/>
    <property type="project" value="TreeGrafter"/>
</dbReference>
<keyword evidence="1 4" id="KW-0227">DNA damage</keyword>
<evidence type="ECO:0000259" key="5">
    <source>
        <dbReference type="Pfam" id="PF11967"/>
    </source>
</evidence>
<dbReference type="PANTHER" id="PTHR33991:SF1">
    <property type="entry name" value="DNA REPAIR PROTEIN RECO"/>
    <property type="match status" value="1"/>
</dbReference>
<reference evidence="6 7" key="1">
    <citation type="submission" date="2016-10" db="EMBL/GenBank/DDBJ databases">
        <authorList>
            <person name="de Groot N.N."/>
        </authorList>
    </citation>
    <scope>NUCLEOTIDE SEQUENCE [LARGE SCALE GENOMIC DNA]</scope>
    <source>
        <strain evidence="6 7">DSM 23581</strain>
    </source>
</reference>
<dbReference type="PANTHER" id="PTHR33991">
    <property type="entry name" value="DNA REPAIR PROTEIN RECO"/>
    <property type="match status" value="1"/>
</dbReference>
<keyword evidence="7" id="KW-1185">Reference proteome</keyword>
<dbReference type="RefSeq" id="WP_093244319.1">
    <property type="nucleotide sequence ID" value="NZ_FNQF01000006.1"/>
</dbReference>
<dbReference type="InterPro" id="IPR022572">
    <property type="entry name" value="DNA_rep/recomb_RecO_N"/>
</dbReference>
<keyword evidence="3 4" id="KW-0234">DNA repair</keyword>
<evidence type="ECO:0000256" key="3">
    <source>
        <dbReference type="ARBA" id="ARBA00023204"/>
    </source>
</evidence>
<dbReference type="HAMAP" id="MF_00201">
    <property type="entry name" value="RecO"/>
    <property type="match status" value="1"/>
</dbReference>
<evidence type="ECO:0000256" key="4">
    <source>
        <dbReference type="HAMAP-Rule" id="MF_00201"/>
    </source>
</evidence>
<dbReference type="GO" id="GO:0006310">
    <property type="term" value="P:DNA recombination"/>
    <property type="evidence" value="ECO:0007669"/>
    <property type="project" value="UniProtKB-UniRule"/>
</dbReference>
<dbReference type="InterPro" id="IPR003717">
    <property type="entry name" value="RecO"/>
</dbReference>
<comment type="similarity">
    <text evidence="4">Belongs to the RecO family.</text>
</comment>
<evidence type="ECO:0000256" key="1">
    <source>
        <dbReference type="ARBA" id="ARBA00022763"/>
    </source>
</evidence>
<dbReference type="AlphaFoldDB" id="A0A1H4BQK5"/>
<dbReference type="STRING" id="908615.SAMN05421540_106127"/>
<dbReference type="InterPro" id="IPR037278">
    <property type="entry name" value="ARFGAP/RecO"/>
</dbReference>
<accession>A0A1H4BQK5</accession>
<dbReference type="Pfam" id="PF11967">
    <property type="entry name" value="RecO_N"/>
    <property type="match status" value="1"/>
</dbReference>
<dbReference type="EMBL" id="FNQF01000006">
    <property type="protein sequence ID" value="SEA50368.1"/>
    <property type="molecule type" value="Genomic_DNA"/>
</dbReference>
<organism evidence="6 7">
    <name type="scientific">Psychroflexus halocasei</name>
    <dbReference type="NCBI Taxonomy" id="908615"/>
    <lineage>
        <taxon>Bacteria</taxon>
        <taxon>Pseudomonadati</taxon>
        <taxon>Bacteroidota</taxon>
        <taxon>Flavobacteriia</taxon>
        <taxon>Flavobacteriales</taxon>
        <taxon>Flavobacteriaceae</taxon>
        <taxon>Psychroflexus</taxon>
    </lineage>
</organism>
<dbReference type="NCBIfam" id="TIGR00613">
    <property type="entry name" value="reco"/>
    <property type="match status" value="1"/>
</dbReference>
<feature type="domain" description="DNA replication/recombination mediator RecO N-terminal" evidence="5">
    <location>
        <begin position="1"/>
        <end position="80"/>
    </location>
</feature>
<dbReference type="SUPFAM" id="SSF57863">
    <property type="entry name" value="ArfGap/RecO-like zinc finger"/>
    <property type="match status" value="1"/>
</dbReference>
<dbReference type="Gene3D" id="2.40.50.140">
    <property type="entry name" value="Nucleic acid-binding proteins"/>
    <property type="match status" value="1"/>
</dbReference>
<comment type="function">
    <text evidence="4">Involved in DNA repair and RecF pathway recombination.</text>
</comment>
<protein>
    <recommendedName>
        <fullName evidence="4">DNA repair protein RecO</fullName>
    </recommendedName>
    <alternativeName>
        <fullName evidence="4">Recombination protein O</fullName>
    </alternativeName>
</protein>
<gene>
    <name evidence="4" type="primary">recO</name>
    <name evidence="6" type="ORF">SAMN05421540_106127</name>
</gene>
<proteinExistence type="inferred from homology"/>
<name>A0A1H4BQK5_9FLAO</name>